<evidence type="ECO:0000259" key="8">
    <source>
        <dbReference type="PROSITE" id="PS50850"/>
    </source>
</evidence>
<feature type="transmembrane region" description="Helical" evidence="7">
    <location>
        <begin position="98"/>
        <end position="120"/>
    </location>
</feature>
<name>A0A0M8MRJ6_9BASI</name>
<feature type="transmembrane region" description="Helical" evidence="7">
    <location>
        <begin position="60"/>
        <end position="78"/>
    </location>
</feature>
<evidence type="ECO:0000256" key="4">
    <source>
        <dbReference type="ARBA" id="ARBA00022989"/>
    </source>
</evidence>
<evidence type="ECO:0000256" key="7">
    <source>
        <dbReference type="SAM" id="Phobius"/>
    </source>
</evidence>
<evidence type="ECO:0000313" key="9">
    <source>
        <dbReference type="EMBL" id="KOS12894.1"/>
    </source>
</evidence>
<comment type="subcellular location">
    <subcellularLocation>
        <location evidence="1">Membrane</location>
        <topology evidence="1">Multi-pass membrane protein</topology>
    </subcellularLocation>
</comment>
<dbReference type="Gene3D" id="1.20.1250.20">
    <property type="entry name" value="MFS general substrate transporter like domains"/>
    <property type="match status" value="1"/>
</dbReference>
<proteinExistence type="inferred from homology"/>
<dbReference type="InterPro" id="IPR036259">
    <property type="entry name" value="MFS_trans_sf"/>
</dbReference>
<dbReference type="PANTHER" id="PTHR43791:SF59">
    <property type="entry name" value="TRANSPORTER, PUTATIVE (AFU_ORTHOLOGUE AFUA_1G06550)-RELATED"/>
    <property type="match status" value="1"/>
</dbReference>
<feature type="transmembrane region" description="Helical" evidence="7">
    <location>
        <begin position="127"/>
        <end position="149"/>
    </location>
</feature>
<feature type="transmembrane region" description="Helical" evidence="7">
    <location>
        <begin position="413"/>
        <end position="430"/>
    </location>
</feature>
<evidence type="ECO:0000256" key="5">
    <source>
        <dbReference type="ARBA" id="ARBA00023136"/>
    </source>
</evidence>
<feature type="transmembrane region" description="Helical" evidence="7">
    <location>
        <begin position="450"/>
        <end position="470"/>
    </location>
</feature>
<feature type="transmembrane region" description="Helical" evidence="7">
    <location>
        <begin position="379"/>
        <end position="401"/>
    </location>
</feature>
<dbReference type="EMBL" id="LGAV01000008">
    <property type="protein sequence ID" value="KOS12894.1"/>
    <property type="molecule type" value="Genomic_DNA"/>
</dbReference>
<keyword evidence="3 7" id="KW-0812">Transmembrane</keyword>
<reference evidence="9 10" key="1">
    <citation type="submission" date="2015-07" db="EMBL/GenBank/DDBJ databases">
        <title>Draft Genome Sequence of Malassezia furfur CBS1878 and Malassezia pachydermatis CBS1879.</title>
        <authorList>
            <person name="Triana S."/>
            <person name="Ohm R."/>
            <person name="Gonzalez A."/>
            <person name="DeCock H."/>
            <person name="Restrepo S."/>
            <person name="Celis A."/>
        </authorList>
    </citation>
    <scope>NUCLEOTIDE SEQUENCE [LARGE SCALE GENOMIC DNA]</scope>
    <source>
        <strain evidence="9 10">CBS 1879</strain>
    </source>
</reference>
<feature type="transmembrane region" description="Helical" evidence="7">
    <location>
        <begin position="356"/>
        <end position="373"/>
    </location>
</feature>
<evidence type="ECO:0000256" key="2">
    <source>
        <dbReference type="ARBA" id="ARBA00022448"/>
    </source>
</evidence>
<dbReference type="VEuPathDB" id="FungiDB:Malapachy_0516"/>
<keyword evidence="5 7" id="KW-0472">Membrane</keyword>
<dbReference type="PANTHER" id="PTHR43791">
    <property type="entry name" value="PERMEASE-RELATED"/>
    <property type="match status" value="1"/>
</dbReference>
<keyword evidence="2" id="KW-0813">Transport</keyword>
<feature type="domain" description="Major facilitator superfamily (MFS) profile" evidence="8">
    <location>
        <begin position="61"/>
        <end position="474"/>
    </location>
</feature>
<dbReference type="GO" id="GO:0022857">
    <property type="term" value="F:transmembrane transporter activity"/>
    <property type="evidence" value="ECO:0007669"/>
    <property type="project" value="InterPro"/>
</dbReference>
<feature type="transmembrane region" description="Helical" evidence="7">
    <location>
        <begin position="332"/>
        <end position="349"/>
    </location>
</feature>
<evidence type="ECO:0000256" key="3">
    <source>
        <dbReference type="ARBA" id="ARBA00022692"/>
    </source>
</evidence>
<evidence type="ECO:0000256" key="1">
    <source>
        <dbReference type="ARBA" id="ARBA00004141"/>
    </source>
</evidence>
<comment type="similarity">
    <text evidence="6">Belongs to the major facilitator superfamily. Allantoate permease family.</text>
</comment>
<keyword evidence="10" id="KW-1185">Reference proteome</keyword>
<dbReference type="STRING" id="77020.A0A0M8MRJ6"/>
<dbReference type="SUPFAM" id="SSF103473">
    <property type="entry name" value="MFS general substrate transporter"/>
    <property type="match status" value="1"/>
</dbReference>
<dbReference type="GO" id="GO:0016020">
    <property type="term" value="C:membrane"/>
    <property type="evidence" value="ECO:0007669"/>
    <property type="project" value="UniProtKB-SubCell"/>
</dbReference>
<dbReference type="Proteomes" id="UP000037751">
    <property type="component" value="Unassembled WGS sequence"/>
</dbReference>
<dbReference type="AlphaFoldDB" id="A0A0M8MRJ6"/>
<dbReference type="GeneID" id="28726908"/>
<gene>
    <name evidence="9" type="ORF">Malapachy_0516</name>
</gene>
<dbReference type="OrthoDB" id="6730379at2759"/>
<evidence type="ECO:0000313" key="10">
    <source>
        <dbReference type="Proteomes" id="UP000037751"/>
    </source>
</evidence>
<evidence type="ECO:0000256" key="6">
    <source>
        <dbReference type="ARBA" id="ARBA00037968"/>
    </source>
</evidence>
<dbReference type="InterPro" id="IPR011701">
    <property type="entry name" value="MFS"/>
</dbReference>
<accession>A0A0M8MRJ6</accession>
<sequence>MITAEKPELSAGEKDVEGNHELPVQQNHAGVHGHELSNMIPEDAITEKEKKHVLRKIDMLLLPLASGCVLLQMLDKTLLNYAGIMDLQKDLGLKGSEFSWLGSIFYFGYLAGTFVHAYFLQRAPLSPYISIVVIIWGVVLTCHASALSFSSFMAVRFFLGVFEAAINPGFILLTGRFYTRKEQVVRTAIWYSMNGWAMIVGGAMTYGILIHPAPILNRWQEMFVGVGVVTIAFGILCLFIMPSLPETTSYLKPRERSVAVFRIAENMSGTHDKTFKPYQVKEAVKDIRLYLFFLAFGTVNVTNGGISIFATQIINAFGYAKPKAALLDMTKGAAEVVGVFIGTLIFIWTKRRDVPSVFGYIVAIVGGVMMTVLDNDHKISRVAGICLLYFFPISYPMFYSWMNAAVSGTTKRIVFNASLQIAYCVGNIIGPQFYPSSGTSDYTVATTVDYVMFAASAIFVILLTTVHYIWNRRKEHHQEAAMSQLTPEMELEMDLSDLTDKERPKYRYPY</sequence>
<dbReference type="InterPro" id="IPR020846">
    <property type="entry name" value="MFS_dom"/>
</dbReference>
<feature type="transmembrane region" description="Helical" evidence="7">
    <location>
        <begin position="190"/>
        <end position="210"/>
    </location>
</feature>
<organism evidence="9 10">
    <name type="scientific">Malassezia pachydermatis</name>
    <dbReference type="NCBI Taxonomy" id="77020"/>
    <lineage>
        <taxon>Eukaryota</taxon>
        <taxon>Fungi</taxon>
        <taxon>Dikarya</taxon>
        <taxon>Basidiomycota</taxon>
        <taxon>Ustilaginomycotina</taxon>
        <taxon>Malasseziomycetes</taxon>
        <taxon>Malasseziales</taxon>
        <taxon>Malasseziaceae</taxon>
        <taxon>Malassezia</taxon>
    </lineage>
</organism>
<dbReference type="PROSITE" id="PS50850">
    <property type="entry name" value="MFS"/>
    <property type="match status" value="1"/>
</dbReference>
<keyword evidence="4 7" id="KW-1133">Transmembrane helix</keyword>
<dbReference type="Pfam" id="PF07690">
    <property type="entry name" value="MFS_1"/>
    <property type="match status" value="1"/>
</dbReference>
<feature type="transmembrane region" description="Helical" evidence="7">
    <location>
        <begin position="155"/>
        <end position="178"/>
    </location>
</feature>
<dbReference type="FunFam" id="1.20.1250.20:FF:000064">
    <property type="entry name" value="MFS allantoate transporter"/>
    <property type="match status" value="1"/>
</dbReference>
<dbReference type="RefSeq" id="XP_017990526.1">
    <property type="nucleotide sequence ID" value="XM_018135033.1"/>
</dbReference>
<feature type="transmembrane region" description="Helical" evidence="7">
    <location>
        <begin position="289"/>
        <end position="320"/>
    </location>
</feature>
<feature type="transmembrane region" description="Helical" evidence="7">
    <location>
        <begin position="222"/>
        <end position="244"/>
    </location>
</feature>
<comment type="caution">
    <text evidence="9">The sequence shown here is derived from an EMBL/GenBank/DDBJ whole genome shotgun (WGS) entry which is preliminary data.</text>
</comment>
<protein>
    <submittedName>
        <fullName evidence="9">Permease of the major facilitator superfamily</fullName>
    </submittedName>
</protein>